<proteinExistence type="predicted"/>
<protein>
    <submittedName>
        <fullName evidence="2">Uncharacterized protein</fullName>
    </submittedName>
</protein>
<feature type="compositionally biased region" description="Low complexity" evidence="1">
    <location>
        <begin position="14"/>
        <end position="26"/>
    </location>
</feature>
<dbReference type="Proteomes" id="UP001642482">
    <property type="component" value="Unassembled WGS sequence"/>
</dbReference>
<evidence type="ECO:0000313" key="3">
    <source>
        <dbReference type="Proteomes" id="UP001642482"/>
    </source>
</evidence>
<accession>A0ABP0D2C2</accession>
<reference evidence="2 3" key="1">
    <citation type="submission" date="2024-01" db="EMBL/GenBank/DDBJ databases">
        <authorList>
            <person name="Allen C."/>
            <person name="Tagirdzhanova G."/>
        </authorList>
    </citation>
    <scope>NUCLEOTIDE SEQUENCE [LARGE SCALE GENOMIC DNA]</scope>
</reference>
<evidence type="ECO:0000313" key="2">
    <source>
        <dbReference type="EMBL" id="CAK7238508.1"/>
    </source>
</evidence>
<dbReference type="EMBL" id="CAWUHD010000262">
    <property type="protein sequence ID" value="CAK7238508.1"/>
    <property type="molecule type" value="Genomic_DNA"/>
</dbReference>
<feature type="compositionally biased region" description="Low complexity" evidence="1">
    <location>
        <begin position="49"/>
        <end position="59"/>
    </location>
</feature>
<organism evidence="2 3">
    <name type="scientific">Sporothrix eucalyptigena</name>
    <dbReference type="NCBI Taxonomy" id="1812306"/>
    <lineage>
        <taxon>Eukaryota</taxon>
        <taxon>Fungi</taxon>
        <taxon>Dikarya</taxon>
        <taxon>Ascomycota</taxon>
        <taxon>Pezizomycotina</taxon>
        <taxon>Sordariomycetes</taxon>
        <taxon>Sordariomycetidae</taxon>
        <taxon>Ophiostomatales</taxon>
        <taxon>Ophiostomataceae</taxon>
        <taxon>Sporothrix</taxon>
    </lineage>
</organism>
<name>A0ABP0D2C2_9PEZI</name>
<sequence length="173" mass="18538">MSIKDRWNRFVRRSGSSTSTMDSSVSNGAGGNFLSKTFSWRSSKVSTSTAATSTASSYSDRGLGSSGNGAKPNGPVNTLPGAVTSNNTFGSTIDCPTSGQSKMCNNMPTLDDSNDRDVPADTGMRHSDMTESQRHQARLNAYILKFGATQPRRLSLEEISPCNTRRPSLEMSP</sequence>
<gene>
    <name evidence="2" type="ORF">SEUCBS140593_010759</name>
</gene>
<keyword evidence="3" id="KW-1185">Reference proteome</keyword>
<feature type="region of interest" description="Disordered" evidence="1">
    <location>
        <begin position="49"/>
        <end position="82"/>
    </location>
</feature>
<feature type="region of interest" description="Disordered" evidence="1">
    <location>
        <begin position="1"/>
        <end position="30"/>
    </location>
</feature>
<comment type="caution">
    <text evidence="2">The sequence shown here is derived from an EMBL/GenBank/DDBJ whole genome shotgun (WGS) entry which is preliminary data.</text>
</comment>
<evidence type="ECO:0000256" key="1">
    <source>
        <dbReference type="SAM" id="MobiDB-lite"/>
    </source>
</evidence>